<dbReference type="PANTHER" id="PTHR36699">
    <property type="entry name" value="LD-TRANSPEPTIDASE"/>
    <property type="match status" value="1"/>
</dbReference>
<keyword evidence="6 7" id="KW-0961">Cell wall biogenesis/degradation</keyword>
<dbReference type="Gene3D" id="2.40.440.10">
    <property type="entry name" value="L,D-transpeptidase catalytic domain-like"/>
    <property type="match status" value="1"/>
</dbReference>
<evidence type="ECO:0000256" key="5">
    <source>
        <dbReference type="ARBA" id="ARBA00022984"/>
    </source>
</evidence>
<protein>
    <submittedName>
        <fullName evidence="9">L,D-transpeptidase family protein</fullName>
    </submittedName>
</protein>
<keyword evidence="10" id="KW-1185">Reference proteome</keyword>
<reference evidence="9 10" key="1">
    <citation type="journal article" date="2013" name="Antonie Van Leeuwenhoek">
        <title>Dongia rigui sp. nov., isolated from freshwater of a large wetland in Korea.</title>
        <authorList>
            <person name="Baik K.S."/>
            <person name="Hwang Y.M."/>
            <person name="Choi J.S."/>
            <person name="Kwon J."/>
            <person name="Seong C.N."/>
        </authorList>
    </citation>
    <scope>NUCLEOTIDE SEQUENCE [LARGE SCALE GENOMIC DNA]</scope>
    <source>
        <strain evidence="9 10">04SU4-P</strain>
    </source>
</reference>
<evidence type="ECO:0000313" key="10">
    <source>
        <dbReference type="Proteomes" id="UP001271769"/>
    </source>
</evidence>
<evidence type="ECO:0000256" key="2">
    <source>
        <dbReference type="ARBA" id="ARBA00005992"/>
    </source>
</evidence>
<dbReference type="InterPro" id="IPR038063">
    <property type="entry name" value="Transpep_catalytic_dom"/>
</dbReference>
<gene>
    <name evidence="9" type="ORF">SMD31_19305</name>
</gene>
<proteinExistence type="inferred from homology"/>
<dbReference type="PROSITE" id="PS52029">
    <property type="entry name" value="LD_TPASE"/>
    <property type="match status" value="1"/>
</dbReference>
<keyword evidence="3" id="KW-0808">Transferase</keyword>
<dbReference type="EMBL" id="JAXCLX010000004">
    <property type="protein sequence ID" value="MDY0874098.1"/>
    <property type="molecule type" value="Genomic_DNA"/>
</dbReference>
<dbReference type="RefSeq" id="WP_320502878.1">
    <property type="nucleotide sequence ID" value="NZ_JAXCLX010000004.1"/>
</dbReference>
<comment type="pathway">
    <text evidence="1 7">Cell wall biogenesis; peptidoglycan biosynthesis.</text>
</comment>
<dbReference type="Proteomes" id="UP001271769">
    <property type="component" value="Unassembled WGS sequence"/>
</dbReference>
<sequence length="175" mass="19155">MYLARICLVILAVTAAAWIAAVSLRADVIPAVFPKDLLADSIYVDKSERRLELRRAGGVLRSYKIALGGNPVGPKRQEGDERTPEGHYEIDFRKADSDYHLSLHINYPNAQDRAASLKMGVQPGGAIFIHGLPNAYPLSVAPKVDWTLGCIALDNAEIEEIWRLVPDGTPVTIVP</sequence>
<dbReference type="SUPFAM" id="SSF141523">
    <property type="entry name" value="L,D-transpeptidase catalytic domain-like"/>
    <property type="match status" value="1"/>
</dbReference>
<dbReference type="Pfam" id="PF03734">
    <property type="entry name" value="YkuD"/>
    <property type="match status" value="1"/>
</dbReference>
<dbReference type="PANTHER" id="PTHR36699:SF1">
    <property type="entry name" value="L,D-TRANSPEPTIDASE YAFK-RELATED"/>
    <property type="match status" value="1"/>
</dbReference>
<keyword evidence="5 7" id="KW-0573">Peptidoglycan synthesis</keyword>
<evidence type="ECO:0000256" key="7">
    <source>
        <dbReference type="PROSITE-ProRule" id="PRU01373"/>
    </source>
</evidence>
<dbReference type="CDD" id="cd16913">
    <property type="entry name" value="YkuD_like"/>
    <property type="match status" value="1"/>
</dbReference>
<evidence type="ECO:0000256" key="6">
    <source>
        <dbReference type="ARBA" id="ARBA00023316"/>
    </source>
</evidence>
<feature type="active site" description="Proton donor/acceptor" evidence="7">
    <location>
        <position position="130"/>
    </location>
</feature>
<evidence type="ECO:0000313" key="9">
    <source>
        <dbReference type="EMBL" id="MDY0874098.1"/>
    </source>
</evidence>
<organism evidence="9 10">
    <name type="scientific">Dongia rigui</name>
    <dbReference type="NCBI Taxonomy" id="940149"/>
    <lineage>
        <taxon>Bacteria</taxon>
        <taxon>Pseudomonadati</taxon>
        <taxon>Pseudomonadota</taxon>
        <taxon>Alphaproteobacteria</taxon>
        <taxon>Rhodospirillales</taxon>
        <taxon>Dongiaceae</taxon>
        <taxon>Dongia</taxon>
    </lineage>
</organism>
<dbReference type="InterPro" id="IPR005490">
    <property type="entry name" value="LD_TPept_cat_dom"/>
</dbReference>
<name>A0ABU5E583_9PROT</name>
<evidence type="ECO:0000256" key="3">
    <source>
        <dbReference type="ARBA" id="ARBA00022679"/>
    </source>
</evidence>
<feature type="domain" description="L,D-TPase catalytic" evidence="8">
    <location>
        <begin position="40"/>
        <end position="174"/>
    </location>
</feature>
<accession>A0ABU5E583</accession>
<feature type="active site" description="Nucleophile" evidence="7">
    <location>
        <position position="150"/>
    </location>
</feature>
<evidence type="ECO:0000256" key="4">
    <source>
        <dbReference type="ARBA" id="ARBA00022960"/>
    </source>
</evidence>
<comment type="caution">
    <text evidence="9">The sequence shown here is derived from an EMBL/GenBank/DDBJ whole genome shotgun (WGS) entry which is preliminary data.</text>
</comment>
<evidence type="ECO:0000259" key="8">
    <source>
        <dbReference type="PROSITE" id="PS52029"/>
    </source>
</evidence>
<keyword evidence="4 7" id="KW-0133">Cell shape</keyword>
<comment type="similarity">
    <text evidence="2">Belongs to the YkuD family.</text>
</comment>
<evidence type="ECO:0000256" key="1">
    <source>
        <dbReference type="ARBA" id="ARBA00004752"/>
    </source>
</evidence>